<dbReference type="InterPro" id="IPR029787">
    <property type="entry name" value="Nucleotide_cyclase"/>
</dbReference>
<comment type="caution">
    <text evidence="6">The sequence shown here is derived from an EMBL/GenBank/DDBJ whole genome shotgun (WGS) entry which is preliminary data.</text>
</comment>
<dbReference type="InterPro" id="IPR035919">
    <property type="entry name" value="EAL_sf"/>
</dbReference>
<dbReference type="SUPFAM" id="SSF55781">
    <property type="entry name" value="GAF domain-like"/>
    <property type="match status" value="1"/>
</dbReference>
<dbReference type="InterPro" id="IPR000700">
    <property type="entry name" value="PAS-assoc_C"/>
</dbReference>
<organism evidence="6 7">
    <name type="scientific">Methylobacterium iners</name>
    <dbReference type="NCBI Taxonomy" id="418707"/>
    <lineage>
        <taxon>Bacteria</taxon>
        <taxon>Pseudomonadati</taxon>
        <taxon>Pseudomonadota</taxon>
        <taxon>Alphaproteobacteria</taxon>
        <taxon>Hyphomicrobiales</taxon>
        <taxon>Methylobacteriaceae</taxon>
        <taxon>Methylobacterium</taxon>
    </lineage>
</organism>
<dbReference type="NCBIfam" id="TIGR00254">
    <property type="entry name" value="GGDEF"/>
    <property type="match status" value="1"/>
</dbReference>
<dbReference type="Gene3D" id="3.30.450.20">
    <property type="entry name" value="PAS domain"/>
    <property type="match status" value="3"/>
</dbReference>
<dbReference type="Gene3D" id="3.20.20.450">
    <property type="entry name" value="EAL domain"/>
    <property type="match status" value="1"/>
</dbReference>
<dbReference type="InterPro" id="IPR013767">
    <property type="entry name" value="PAS_fold"/>
</dbReference>
<reference evidence="6" key="1">
    <citation type="journal article" date="2021" name="Front. Microbiol.">
        <title>Comprehensive Comparative Genomics and Phenotyping of Methylobacterium Species.</title>
        <authorList>
            <person name="Alessa O."/>
            <person name="Ogura Y."/>
            <person name="Fujitani Y."/>
            <person name="Takami H."/>
            <person name="Hayashi T."/>
            <person name="Sahin N."/>
            <person name="Tani A."/>
        </authorList>
    </citation>
    <scope>NUCLEOTIDE SEQUENCE</scope>
    <source>
        <strain evidence="6">DSM 19015</strain>
    </source>
</reference>
<keyword evidence="7" id="KW-1185">Reference proteome</keyword>
<feature type="domain" description="GGDEF" evidence="5">
    <location>
        <begin position="595"/>
        <end position="729"/>
    </location>
</feature>
<dbReference type="EMBL" id="BPQP01000145">
    <property type="protein sequence ID" value="GJD98013.1"/>
    <property type="molecule type" value="Genomic_DNA"/>
</dbReference>
<evidence type="ECO:0000259" key="4">
    <source>
        <dbReference type="PROSITE" id="PS50883"/>
    </source>
</evidence>
<dbReference type="SUPFAM" id="SSF55073">
    <property type="entry name" value="Nucleotide cyclase"/>
    <property type="match status" value="1"/>
</dbReference>
<evidence type="ECO:0000259" key="5">
    <source>
        <dbReference type="PROSITE" id="PS50887"/>
    </source>
</evidence>
<dbReference type="InterPro" id="IPR001610">
    <property type="entry name" value="PAC"/>
</dbReference>
<feature type="domain" description="PAS" evidence="2">
    <location>
        <begin position="299"/>
        <end position="369"/>
    </location>
</feature>
<dbReference type="NCBIfam" id="TIGR00229">
    <property type="entry name" value="sensory_box"/>
    <property type="match status" value="3"/>
</dbReference>
<dbReference type="Pfam" id="PF08447">
    <property type="entry name" value="PAS_3"/>
    <property type="match status" value="2"/>
</dbReference>
<dbReference type="InterPro" id="IPR001633">
    <property type="entry name" value="EAL_dom"/>
</dbReference>
<proteinExistence type="predicted"/>
<dbReference type="Pfam" id="PF00563">
    <property type="entry name" value="EAL"/>
    <property type="match status" value="1"/>
</dbReference>
<dbReference type="Pfam" id="PF01590">
    <property type="entry name" value="GAF"/>
    <property type="match status" value="1"/>
</dbReference>
<dbReference type="Gene3D" id="2.10.70.100">
    <property type="match status" value="1"/>
</dbReference>
<dbReference type="CDD" id="cd01948">
    <property type="entry name" value="EAL"/>
    <property type="match status" value="1"/>
</dbReference>
<dbReference type="PANTHER" id="PTHR44757:SF2">
    <property type="entry name" value="BIOFILM ARCHITECTURE MAINTENANCE PROTEIN MBAA"/>
    <property type="match status" value="1"/>
</dbReference>
<dbReference type="PROSITE" id="PS50112">
    <property type="entry name" value="PAS"/>
    <property type="match status" value="3"/>
</dbReference>
<dbReference type="Pfam" id="PF00990">
    <property type="entry name" value="GGDEF"/>
    <property type="match status" value="1"/>
</dbReference>
<dbReference type="InterPro" id="IPR043128">
    <property type="entry name" value="Rev_trsase/Diguanyl_cyclase"/>
</dbReference>
<dbReference type="SMART" id="SM00086">
    <property type="entry name" value="PAC"/>
    <property type="match status" value="3"/>
</dbReference>
<reference evidence="6" key="2">
    <citation type="submission" date="2021-08" db="EMBL/GenBank/DDBJ databases">
        <authorList>
            <person name="Tani A."/>
            <person name="Ola A."/>
            <person name="Ogura Y."/>
            <person name="Katsura K."/>
            <person name="Hayashi T."/>
        </authorList>
    </citation>
    <scope>NUCLEOTIDE SEQUENCE</scope>
    <source>
        <strain evidence="6">DSM 19015</strain>
    </source>
</reference>
<evidence type="ECO:0000313" key="6">
    <source>
        <dbReference type="EMBL" id="GJD98013.1"/>
    </source>
</evidence>
<dbReference type="InterPro" id="IPR000014">
    <property type="entry name" value="PAS"/>
</dbReference>
<feature type="coiled-coil region" evidence="1">
    <location>
        <begin position="724"/>
        <end position="751"/>
    </location>
</feature>
<evidence type="ECO:0000259" key="3">
    <source>
        <dbReference type="PROSITE" id="PS50113"/>
    </source>
</evidence>
<dbReference type="InterPro" id="IPR003018">
    <property type="entry name" value="GAF"/>
</dbReference>
<dbReference type="SMART" id="SM00052">
    <property type="entry name" value="EAL"/>
    <property type="match status" value="1"/>
</dbReference>
<dbReference type="InterPro" id="IPR013655">
    <property type="entry name" value="PAS_fold_3"/>
</dbReference>
<gene>
    <name evidence="6" type="ORF">OCOJLMKI_5252</name>
</gene>
<dbReference type="Gene3D" id="3.30.450.40">
    <property type="match status" value="1"/>
</dbReference>
<feature type="domain" description="PAC" evidence="3">
    <location>
        <begin position="247"/>
        <end position="298"/>
    </location>
</feature>
<evidence type="ECO:0000313" key="7">
    <source>
        <dbReference type="Proteomes" id="UP001055125"/>
    </source>
</evidence>
<dbReference type="SMART" id="SM00065">
    <property type="entry name" value="GAF"/>
    <property type="match status" value="1"/>
</dbReference>
<dbReference type="SUPFAM" id="SSF141868">
    <property type="entry name" value="EAL domain-like"/>
    <property type="match status" value="1"/>
</dbReference>
<accession>A0ABQ4S894</accession>
<dbReference type="PROSITE" id="PS50113">
    <property type="entry name" value="PAC"/>
    <property type="match status" value="2"/>
</dbReference>
<keyword evidence="1" id="KW-0175">Coiled coil</keyword>
<evidence type="ECO:0000256" key="1">
    <source>
        <dbReference type="SAM" id="Coils"/>
    </source>
</evidence>
<protein>
    <recommendedName>
        <fullName evidence="8">Diguanylate cyclase</fullName>
    </recommendedName>
</protein>
<evidence type="ECO:0000259" key="2">
    <source>
        <dbReference type="PROSITE" id="PS50112"/>
    </source>
</evidence>
<dbReference type="Gene3D" id="3.30.70.270">
    <property type="match status" value="1"/>
</dbReference>
<dbReference type="InterPro" id="IPR000160">
    <property type="entry name" value="GGDEF_dom"/>
</dbReference>
<dbReference type="InterPro" id="IPR052155">
    <property type="entry name" value="Biofilm_reg_signaling"/>
</dbReference>
<dbReference type="CDD" id="cd00130">
    <property type="entry name" value="PAS"/>
    <property type="match status" value="3"/>
</dbReference>
<dbReference type="Pfam" id="PF00989">
    <property type="entry name" value="PAS"/>
    <property type="match status" value="1"/>
</dbReference>
<sequence length="992" mass="109609">MVSLHAHEAERLKALHDLGILDTPPEAHFDALCRTAQALFSVPIATITMVDADRQWQKARCGSVGESAPRDITFCTHTIQSDELLVVEDATQDARFAANPFVTGQPGIRFYAGAPLILRPGIRVGTVCLIDTVPRSFNAAQRQQLQDLAAVVLAHLRLYEAERDARQQAESYQHVLDTAQDAFISIDAAGVITRWNSAADTMFGWSEQEALGRSLAELIVPARHRAAHATGLWRYLQTGESAVVGKRRLNLKALRRDGTEFPIEMAMSADRSATHDLSFNAFLRDVSERKQWETSLLGSEARYKLLAENATDMIVRADLDGTRRYVSPACKAILGYADAELIGTKAIDFLHPDDVAMTHALKGQIVSGEVSRVTYAPRQRHKEGHWVWVETSINVTLDPLTGKPDGYVACVRDITRRKALEADKRQGEERLRTSEERLALALESGTDGVWDWRTQPEELWFSASLLSMLGYGAGEIAVSVETWVSLIHPEDRASATRQFYALLKGLTPLFECEHRLRRKDGSYAWVLARGRVVSRDEAGRALRVIGTHIDITARKGSEERLAHFACHDGLTDLPNRLLFRERLDQALANLSEAGGSCALLYLDLDRFKTVNDTLGHLAGDTLLKEVARRFQSVVSEGDTLARLGGDEFAILQRAGAHQPASADAMAQRLIDVMREPVITQGQRVEVGVSVGIALAPRDASDAETLIRRADQALYRAKGDGRNTRRFYEAAMDEAVEEKRRLEMDLRGALTRGEFEVHYQPIMNAASGRVSSAEALVRWRHPAHGLVSPGAFIPLAEETGLIVPIGEWVLQTACRAASTWPSDMRVAVNVSAMQFRNAGLVQTVMQALAASGLPAHRLELEITESVLMQDGPDVVDTLHHLRDLGVRTALDDFGTGYSSLSYLRRFPFDKLKIDRSFVQDIGNPSTAAIVRAIIDLGVGLGMTITAEGIETEDQLASLRQQGCNEIQGYHYSKPLSVWELSTFLDRDEVRVAA</sequence>
<dbReference type="RefSeq" id="WP_238247137.1">
    <property type="nucleotide sequence ID" value="NZ_BPQP01000145.1"/>
</dbReference>
<feature type="domain" description="PAS" evidence="2">
    <location>
        <begin position="434"/>
        <end position="506"/>
    </location>
</feature>
<feature type="domain" description="EAL" evidence="4">
    <location>
        <begin position="738"/>
        <end position="987"/>
    </location>
</feature>
<dbReference type="InterPro" id="IPR029016">
    <property type="entry name" value="GAF-like_dom_sf"/>
</dbReference>
<dbReference type="InterPro" id="IPR035965">
    <property type="entry name" value="PAS-like_dom_sf"/>
</dbReference>
<dbReference type="CDD" id="cd01949">
    <property type="entry name" value="GGDEF"/>
    <property type="match status" value="1"/>
</dbReference>
<dbReference type="PROSITE" id="PS50883">
    <property type="entry name" value="EAL"/>
    <property type="match status" value="1"/>
</dbReference>
<name>A0ABQ4S894_9HYPH</name>
<dbReference type="PROSITE" id="PS50887">
    <property type="entry name" value="GGDEF"/>
    <property type="match status" value="1"/>
</dbReference>
<dbReference type="SUPFAM" id="SSF55785">
    <property type="entry name" value="PYP-like sensor domain (PAS domain)"/>
    <property type="match status" value="3"/>
</dbReference>
<evidence type="ECO:0008006" key="8">
    <source>
        <dbReference type="Google" id="ProtNLM"/>
    </source>
</evidence>
<feature type="domain" description="PAC" evidence="3">
    <location>
        <begin position="510"/>
        <end position="563"/>
    </location>
</feature>
<dbReference type="SMART" id="SM00267">
    <property type="entry name" value="GGDEF"/>
    <property type="match status" value="1"/>
</dbReference>
<dbReference type="PANTHER" id="PTHR44757">
    <property type="entry name" value="DIGUANYLATE CYCLASE DGCP"/>
    <property type="match status" value="1"/>
</dbReference>
<dbReference type="Proteomes" id="UP001055125">
    <property type="component" value="Unassembled WGS sequence"/>
</dbReference>
<dbReference type="SMART" id="SM00091">
    <property type="entry name" value="PAS"/>
    <property type="match status" value="3"/>
</dbReference>
<feature type="domain" description="PAS" evidence="2">
    <location>
        <begin position="168"/>
        <end position="239"/>
    </location>
</feature>